<keyword evidence="2" id="KW-1185">Reference proteome</keyword>
<reference evidence="3" key="2">
    <citation type="submission" date="2025-08" db="UniProtKB">
        <authorList>
            <consortium name="RefSeq"/>
        </authorList>
    </citation>
    <scope>IDENTIFICATION</scope>
    <source>
        <tissue evidence="3">Leaves</tissue>
    </source>
</reference>
<dbReference type="PANTHER" id="PTHR33067">
    <property type="entry name" value="RNA-DIRECTED DNA POLYMERASE-RELATED"/>
    <property type="match status" value="1"/>
</dbReference>
<evidence type="ECO:0000256" key="1">
    <source>
        <dbReference type="SAM" id="MobiDB-lite"/>
    </source>
</evidence>
<dbReference type="GeneID" id="113735508"/>
<dbReference type="InterPro" id="IPR021109">
    <property type="entry name" value="Peptidase_aspartic_dom_sf"/>
</dbReference>
<evidence type="ECO:0000313" key="3">
    <source>
        <dbReference type="RefSeq" id="XP_027118309.1"/>
    </source>
</evidence>
<dbReference type="CDD" id="cd00303">
    <property type="entry name" value="retropepsin_like"/>
    <property type="match status" value="1"/>
</dbReference>
<evidence type="ECO:0000313" key="2">
    <source>
        <dbReference type="Proteomes" id="UP001652660"/>
    </source>
</evidence>
<dbReference type="RefSeq" id="XP_027118309.1">
    <property type="nucleotide sequence ID" value="XM_027262508.1"/>
</dbReference>
<reference evidence="2" key="1">
    <citation type="journal article" date="2025" name="Foods">
        <title>Unveiling the Microbial Signatures of Arabica Coffee Cherries: Insights into Ripeness Specific Diversity, Functional Traits, and Implications for Quality and Safety.</title>
        <authorList>
            <consortium name="RefSeq"/>
            <person name="Tenea G.N."/>
            <person name="Cifuentes V."/>
            <person name="Reyes P."/>
            <person name="Cevallos-Vallejos M."/>
        </authorList>
    </citation>
    <scope>NUCLEOTIDE SEQUENCE [LARGE SCALE GENOMIC DNA]</scope>
</reference>
<organism evidence="2 3">
    <name type="scientific">Coffea arabica</name>
    <name type="common">Arabian coffee</name>
    <dbReference type="NCBI Taxonomy" id="13443"/>
    <lineage>
        <taxon>Eukaryota</taxon>
        <taxon>Viridiplantae</taxon>
        <taxon>Streptophyta</taxon>
        <taxon>Embryophyta</taxon>
        <taxon>Tracheophyta</taxon>
        <taxon>Spermatophyta</taxon>
        <taxon>Magnoliopsida</taxon>
        <taxon>eudicotyledons</taxon>
        <taxon>Gunneridae</taxon>
        <taxon>Pentapetalae</taxon>
        <taxon>asterids</taxon>
        <taxon>lamiids</taxon>
        <taxon>Gentianales</taxon>
        <taxon>Rubiaceae</taxon>
        <taxon>Ixoroideae</taxon>
        <taxon>Gardenieae complex</taxon>
        <taxon>Bertiereae - Coffeeae clade</taxon>
        <taxon>Coffeeae</taxon>
        <taxon>Coffea</taxon>
    </lineage>
</organism>
<dbReference type="Gene3D" id="2.40.70.10">
    <property type="entry name" value="Acid Proteases"/>
    <property type="match status" value="1"/>
</dbReference>
<dbReference type="OrthoDB" id="778454at2759"/>
<sequence length="374" mass="42133">MHQVKACGICTNVDHPTDSCHLLQEDEAEQVNMAGGVPAPRKWYDPYSNTYNPSWRDHPNFNYGNRLQNSFSNRPPGIQQPWQQKSHPSSSSSGSSLEEIFKSLATTTAQLQQETRSLVTSTAQFQQDTKAGMKDMEIRMSQMAIAINRLESHVYGKLPSQPEANPKNVSAMTLRSDKEVEGPKATNLNSKNEDDIENEMKEEGRIRGNPEVTLTPSVPIKSNLPPFLCRLEKAKKTEKEKEILDVFRKVEINIPLLDAIKQVLKYVKFLKDLCTHKRKLRRDERVAMGKSVSAILQKKFPPKCRDPGIFTIPCKIGNTPIRKTMLDLGASINVMSKTIYTSLNLGPLKEMVIIIQLADRTNTYPEGLVEDVLV</sequence>
<feature type="region of interest" description="Disordered" evidence="1">
    <location>
        <begin position="65"/>
        <end position="97"/>
    </location>
</feature>
<protein>
    <recommendedName>
        <fullName evidence="4">Retrotransposon gag protein</fullName>
    </recommendedName>
</protein>
<feature type="compositionally biased region" description="Low complexity" evidence="1">
    <location>
        <begin position="86"/>
        <end position="96"/>
    </location>
</feature>
<gene>
    <name evidence="3" type="primary">LOC113735508</name>
</gene>
<proteinExistence type="predicted"/>
<name>A0A6P6WSB8_COFAR</name>
<dbReference type="AlphaFoldDB" id="A0A6P6WSB8"/>
<dbReference type="PANTHER" id="PTHR33067:SF15">
    <property type="entry name" value="RNA-DIRECTED DNA POLYMERASE"/>
    <property type="match status" value="1"/>
</dbReference>
<evidence type="ECO:0008006" key="4">
    <source>
        <dbReference type="Google" id="ProtNLM"/>
    </source>
</evidence>
<accession>A0A6P6WSB8</accession>
<dbReference type="Proteomes" id="UP001652660">
    <property type="component" value="Chromosome 3c"/>
</dbReference>